<gene>
    <name evidence="3" type="ORF">ATP06_0203655</name>
    <name evidence="2" type="ORF">AVL48_30250</name>
</gene>
<feature type="compositionally biased region" description="Basic and acidic residues" evidence="1">
    <location>
        <begin position="199"/>
        <end position="209"/>
    </location>
</feature>
<dbReference type="RefSeq" id="WP_061983249.1">
    <property type="nucleotide sequence ID" value="NZ_FOPQ01000013.1"/>
</dbReference>
<organism evidence="2 4">
    <name type="scientific">Amycolatopsis regifaucium</name>
    <dbReference type="NCBI Taxonomy" id="546365"/>
    <lineage>
        <taxon>Bacteria</taxon>
        <taxon>Bacillati</taxon>
        <taxon>Actinomycetota</taxon>
        <taxon>Actinomycetes</taxon>
        <taxon>Pseudonocardiales</taxon>
        <taxon>Pseudonocardiaceae</taxon>
        <taxon>Amycolatopsis</taxon>
    </lineage>
</organism>
<evidence type="ECO:0000256" key="1">
    <source>
        <dbReference type="SAM" id="MobiDB-lite"/>
    </source>
</evidence>
<protein>
    <recommendedName>
        <fullName evidence="6">Tetratricopeptide repeat protein</fullName>
    </recommendedName>
</protein>
<name>A0A154MN89_9PSEU</name>
<reference evidence="3 5" key="2">
    <citation type="submission" date="2016-11" db="EMBL/GenBank/DDBJ databases">
        <title>Genome sequencing of Amycolatopsis regifaucium.</title>
        <authorList>
            <person name="Mayilraj S."/>
            <person name="Kaur N."/>
        </authorList>
    </citation>
    <scope>NUCLEOTIDE SEQUENCE [LARGE SCALE GENOMIC DNA]</scope>
    <source>
        <strain evidence="3 5">GY080</strain>
    </source>
</reference>
<dbReference type="InterPro" id="IPR011990">
    <property type="entry name" value="TPR-like_helical_dom_sf"/>
</dbReference>
<keyword evidence="5" id="KW-1185">Reference proteome</keyword>
<dbReference type="EMBL" id="LOBU02000004">
    <property type="protein sequence ID" value="OKA10511.1"/>
    <property type="molecule type" value="Genomic_DNA"/>
</dbReference>
<evidence type="ECO:0000313" key="2">
    <source>
        <dbReference type="EMBL" id="KZB85735.1"/>
    </source>
</evidence>
<dbReference type="Proteomes" id="UP000076321">
    <property type="component" value="Unassembled WGS sequence"/>
</dbReference>
<evidence type="ECO:0000313" key="3">
    <source>
        <dbReference type="EMBL" id="OKA10511.1"/>
    </source>
</evidence>
<evidence type="ECO:0000313" key="5">
    <source>
        <dbReference type="Proteomes" id="UP000186883"/>
    </source>
</evidence>
<reference evidence="2 4" key="1">
    <citation type="submission" date="2015-12" db="EMBL/GenBank/DDBJ databases">
        <title>Amycolatopsis regifaucium genome sequencing and assembly.</title>
        <authorList>
            <person name="Mayilraj S."/>
        </authorList>
    </citation>
    <scope>NUCLEOTIDE SEQUENCE [LARGE SCALE GENOMIC DNA]</scope>
    <source>
        <strain evidence="2 4">GY080</strain>
    </source>
</reference>
<feature type="region of interest" description="Disordered" evidence="1">
    <location>
        <begin position="185"/>
        <end position="209"/>
    </location>
</feature>
<dbReference type="OrthoDB" id="56388at2"/>
<sequence>MARLRWSSPRESSRCSRCGAGIKADQLIHAGRPEEATRLLIDEDTCSRQPHSMLAALMLTYVRLGRLEKAVDAFRQSYSAFWSKPENLDAIARHVEFCARTGNSEAARKLVERHAWRRYVPSAERDFHAAAALAFGPGSEHGSAAPAVAARFDARNGNSARSERIRAFMTGEPVVDALDLGDSLSPRARELSPASGRALPDRPEPVSRR</sequence>
<evidence type="ECO:0008006" key="6">
    <source>
        <dbReference type="Google" id="ProtNLM"/>
    </source>
</evidence>
<evidence type="ECO:0000313" key="4">
    <source>
        <dbReference type="Proteomes" id="UP000076321"/>
    </source>
</evidence>
<dbReference type="AlphaFoldDB" id="A0A154MN89"/>
<dbReference type="Gene3D" id="1.25.40.10">
    <property type="entry name" value="Tetratricopeptide repeat domain"/>
    <property type="match status" value="1"/>
</dbReference>
<dbReference type="Proteomes" id="UP000186883">
    <property type="component" value="Unassembled WGS sequence"/>
</dbReference>
<dbReference type="EMBL" id="LQCI01000010">
    <property type="protein sequence ID" value="KZB85735.1"/>
    <property type="molecule type" value="Genomic_DNA"/>
</dbReference>
<accession>A0A154MN89</accession>
<proteinExistence type="predicted"/>
<comment type="caution">
    <text evidence="2">The sequence shown here is derived from an EMBL/GenBank/DDBJ whole genome shotgun (WGS) entry which is preliminary data.</text>
</comment>